<organism evidence="1">
    <name type="scientific">hydrocarbon metagenome</name>
    <dbReference type="NCBI Taxonomy" id="938273"/>
    <lineage>
        <taxon>unclassified sequences</taxon>
        <taxon>metagenomes</taxon>
        <taxon>ecological metagenomes</taxon>
    </lineage>
</organism>
<sequence length="53" mass="6061">MNPLAEDLGKVMGDTLEIEKPPVIRTWVDLMKYYEDPHASLSTEMAQLIREGK</sequence>
<protein>
    <submittedName>
        <fullName evidence="1">Uncharacterized protein</fullName>
    </submittedName>
</protein>
<proteinExistence type="predicted"/>
<dbReference type="AlphaFoldDB" id="A0A0W8F0W5"/>
<name>A0A0W8F0W5_9ZZZZ</name>
<evidence type="ECO:0000313" key="1">
    <source>
        <dbReference type="EMBL" id="KUG14539.1"/>
    </source>
</evidence>
<dbReference type="EMBL" id="LNQE01001646">
    <property type="protein sequence ID" value="KUG14539.1"/>
    <property type="molecule type" value="Genomic_DNA"/>
</dbReference>
<gene>
    <name evidence="1" type="ORF">ASZ90_015824</name>
</gene>
<accession>A0A0W8F0W5</accession>
<comment type="caution">
    <text evidence="1">The sequence shown here is derived from an EMBL/GenBank/DDBJ whole genome shotgun (WGS) entry which is preliminary data.</text>
</comment>
<reference evidence="1" key="1">
    <citation type="journal article" date="2015" name="Proc. Natl. Acad. Sci. U.S.A.">
        <title>Networks of energetic and metabolic interactions define dynamics in microbial communities.</title>
        <authorList>
            <person name="Embree M."/>
            <person name="Liu J.K."/>
            <person name="Al-Bassam M.M."/>
            <person name="Zengler K."/>
        </authorList>
    </citation>
    <scope>NUCLEOTIDE SEQUENCE</scope>
</reference>